<evidence type="ECO:0000256" key="5">
    <source>
        <dbReference type="SAM" id="MobiDB-lite"/>
    </source>
</evidence>
<dbReference type="InterPro" id="IPR027417">
    <property type="entry name" value="P-loop_NTPase"/>
</dbReference>
<sequence>LSKGTEPSPEEGGRSRLMIVKMVLENFKSYAGIKEIGPFHKCFSSVVGPNGSGKSNVIDAMLFVFGKRAKKLRLNKVSELIHKSEQHPSLESASVSVHFQEIVDRDDLGDNGYEVVPGSECVVTRTAFSNNQSKYLLDGRNSTFGEVTELLRQRGIDLDHNRFLILQGEVEQIAMMRPKAQGGNEDGLLEYLEDIIGSHRLLPAIEELGKEVEGLNEARAEQLNRVKITEKEVEALEGAKIEAEALQAKERELRAHRSSLYQLNVSEARGNAEALTEKHAILSQKLGHEQAKLKKSEEELRASEQALAKVEEEHTGLVEALGKAKEEFNAFERRDIKLQEDEKFLKAGLKKARAQVERERKKGSDAEAAAEAKEKSLPALEAGASKLTSQRQKAEAEVEVLMEGVKGKTEALRRDLEAA</sequence>
<dbReference type="InterPro" id="IPR003395">
    <property type="entry name" value="RecF/RecN/SMC_N"/>
</dbReference>
<evidence type="ECO:0000259" key="6">
    <source>
        <dbReference type="Pfam" id="PF02463"/>
    </source>
</evidence>
<dbReference type="PANTHER" id="PTHR18937">
    <property type="entry name" value="STRUCTURAL MAINTENANCE OF CHROMOSOMES SMC FAMILY MEMBER"/>
    <property type="match status" value="1"/>
</dbReference>
<feature type="domain" description="RecF/RecN/SMC N-terminal" evidence="6">
    <location>
        <begin position="19"/>
        <end position="159"/>
    </location>
</feature>
<dbReference type="GO" id="GO:0005524">
    <property type="term" value="F:ATP binding"/>
    <property type="evidence" value="ECO:0007669"/>
    <property type="project" value="UniProtKB-KW"/>
</dbReference>
<reference evidence="7" key="1">
    <citation type="journal article" date="2012" name="Bioengineered">
        <title>Additional insights into the genome of the oleaginous model alga Nannochloropsis gaditana.</title>
        <authorList>
            <person name="Jinkerson R.E."/>
            <person name="Radakovits R."/>
            <person name="Posewitz M.C."/>
        </authorList>
    </citation>
    <scope>NUCLEOTIDE SEQUENCE</scope>
    <source>
        <strain evidence="7">CCMP526</strain>
    </source>
</reference>
<dbReference type="PANTHER" id="PTHR18937:SF172">
    <property type="entry name" value="STRUCTURAL MAINTENANCE OF CHROMOSOMES PROTEIN"/>
    <property type="match status" value="1"/>
</dbReference>
<keyword evidence="2" id="KW-0547">Nucleotide-binding</keyword>
<dbReference type="GO" id="GO:0000796">
    <property type="term" value="C:condensin complex"/>
    <property type="evidence" value="ECO:0007669"/>
    <property type="project" value="TreeGrafter"/>
</dbReference>
<gene>
    <name evidence="7" type="ORF">NGATSA_3018300</name>
</gene>
<dbReference type="GO" id="GO:0007076">
    <property type="term" value="P:mitotic chromosome condensation"/>
    <property type="evidence" value="ECO:0007669"/>
    <property type="project" value="TreeGrafter"/>
</dbReference>
<comment type="subcellular location">
    <subcellularLocation>
        <location evidence="1">Nucleus</location>
    </subcellularLocation>
</comment>
<dbReference type="AlphaFoldDB" id="I2CP68"/>
<evidence type="ECO:0000256" key="3">
    <source>
        <dbReference type="ARBA" id="ARBA00022840"/>
    </source>
</evidence>
<name>I2CP68_NANGC</name>
<feature type="region of interest" description="Disordered" evidence="5">
    <location>
        <begin position="356"/>
        <end position="395"/>
    </location>
</feature>
<feature type="non-terminal residue" evidence="7">
    <location>
        <position position="1"/>
    </location>
</feature>
<evidence type="ECO:0000256" key="2">
    <source>
        <dbReference type="ARBA" id="ARBA00022741"/>
    </source>
</evidence>
<organism evidence="7">
    <name type="scientific">Nannochloropsis gaditana (strain CCMP526)</name>
    <name type="common">Green microalga</name>
    <name type="synonym">Microchloropsis gaditana</name>
    <dbReference type="NCBI Taxonomy" id="1093141"/>
    <lineage>
        <taxon>Eukaryota</taxon>
        <taxon>Sar</taxon>
        <taxon>Stramenopiles</taxon>
        <taxon>Ochrophyta</taxon>
        <taxon>Eustigmatophyceae</taxon>
        <taxon>Eustigmatales</taxon>
        <taxon>Monodopsidaceae</taxon>
        <taxon>Nannochloropsis</taxon>
    </lineage>
</organism>
<reference evidence="7" key="2">
    <citation type="journal article" date="2012" name="Nat. Commun.">
        <title>Draft genome sequence and genetic transformation of the oleaginous alga Nannochloropis gaditana.</title>
        <authorList>
            <person name="Radakovits R."/>
            <person name="Jinkerson R.E."/>
            <person name="Fuerstenberg S.I."/>
            <person name="Tae H."/>
            <person name="Settlage R.E."/>
            <person name="Boore J.L."/>
            <person name="Posewitz M.C."/>
        </authorList>
    </citation>
    <scope>NUCLEOTIDE SEQUENCE</scope>
    <source>
        <strain evidence="7">CCMP526</strain>
    </source>
</reference>
<feature type="compositionally biased region" description="Basic and acidic residues" evidence="5">
    <location>
        <begin position="356"/>
        <end position="376"/>
    </location>
</feature>
<keyword evidence="4" id="KW-0539">Nucleus</keyword>
<evidence type="ECO:0000313" key="7">
    <source>
        <dbReference type="EMBL" id="AFJ68701.1"/>
    </source>
</evidence>
<dbReference type="FunFam" id="3.40.50.300:FF:000585">
    <property type="entry name" value="Structural maintenance of chromosomes 4"/>
    <property type="match status" value="1"/>
</dbReference>
<evidence type="ECO:0000256" key="1">
    <source>
        <dbReference type="ARBA" id="ARBA00004123"/>
    </source>
</evidence>
<accession>I2CP68</accession>
<keyword evidence="3" id="KW-0067">ATP-binding</keyword>
<proteinExistence type="evidence at transcript level"/>
<dbReference type="EMBL" id="JU965039">
    <property type="protein sequence ID" value="AFJ68701.1"/>
    <property type="molecule type" value="mRNA"/>
</dbReference>
<dbReference type="GO" id="GO:0005634">
    <property type="term" value="C:nucleus"/>
    <property type="evidence" value="ECO:0007669"/>
    <property type="project" value="UniProtKB-SubCell"/>
</dbReference>
<dbReference type="SUPFAM" id="SSF52540">
    <property type="entry name" value="P-loop containing nucleoside triphosphate hydrolases"/>
    <property type="match status" value="1"/>
</dbReference>
<evidence type="ECO:0000256" key="4">
    <source>
        <dbReference type="ARBA" id="ARBA00023242"/>
    </source>
</evidence>
<dbReference type="Pfam" id="PF02463">
    <property type="entry name" value="SMC_N"/>
    <property type="match status" value="1"/>
</dbReference>
<protein>
    <submittedName>
        <fullName evidence="7">Structural maintenance of chromosome 4</fullName>
    </submittedName>
</protein>
<dbReference type="Gene3D" id="3.40.50.300">
    <property type="entry name" value="P-loop containing nucleotide triphosphate hydrolases"/>
    <property type="match status" value="1"/>
</dbReference>